<dbReference type="PATRIC" id="fig|76731.3.peg.4391"/>
<organism evidence="1 2">
    <name type="scientific">Roseateles depolymerans</name>
    <dbReference type="NCBI Taxonomy" id="76731"/>
    <lineage>
        <taxon>Bacteria</taxon>
        <taxon>Pseudomonadati</taxon>
        <taxon>Pseudomonadota</taxon>
        <taxon>Betaproteobacteria</taxon>
        <taxon>Burkholderiales</taxon>
        <taxon>Sphaerotilaceae</taxon>
        <taxon>Roseateles</taxon>
    </lineage>
</organism>
<accession>A0A0U3MJT8</accession>
<dbReference type="KEGG" id="rdp:RD2015_4285"/>
<gene>
    <name evidence="1" type="ORF">RD2015_4285</name>
</gene>
<dbReference type="STRING" id="76731.RD2015_4285"/>
<dbReference type="Proteomes" id="UP000060699">
    <property type="component" value="Chromosome"/>
</dbReference>
<dbReference type="RefSeq" id="WP_083525874.1">
    <property type="nucleotide sequence ID" value="NZ_CP013729.1"/>
</dbReference>
<dbReference type="InterPro" id="IPR032720">
    <property type="entry name" value="Cys_rich_CWC"/>
</dbReference>
<sequence>MREAGASGAAEAAGAVDGAGSADAAGAATDAAGLDNSACPRCGGGFHCGVADGHCACFGLRLTDALKAQLSRDYPGQCLCLRCLSQLSQGSERPTAAEDLTPD</sequence>
<dbReference type="OrthoDB" id="331868at2"/>
<protein>
    <submittedName>
        <fullName evidence="1">Uncharacterized protein</fullName>
    </submittedName>
</protein>
<evidence type="ECO:0000313" key="2">
    <source>
        <dbReference type="Proteomes" id="UP000060699"/>
    </source>
</evidence>
<dbReference type="EMBL" id="CP013729">
    <property type="protein sequence ID" value="ALV08729.1"/>
    <property type="molecule type" value="Genomic_DNA"/>
</dbReference>
<dbReference type="AlphaFoldDB" id="A0A0U3MJT8"/>
<reference evidence="1 2" key="1">
    <citation type="submission" date="2015-12" db="EMBL/GenBank/DDBJ databases">
        <title>Complete genome of Roseateles depolymerans KCTC 42856.</title>
        <authorList>
            <person name="Kim K.M."/>
        </authorList>
    </citation>
    <scope>NUCLEOTIDE SEQUENCE [LARGE SCALE GENOMIC DNA]</scope>
    <source>
        <strain evidence="1 2">KCTC 42856</strain>
    </source>
</reference>
<dbReference type="Pfam" id="PF14375">
    <property type="entry name" value="Cys_rich_CWC"/>
    <property type="match status" value="1"/>
</dbReference>
<evidence type="ECO:0000313" key="1">
    <source>
        <dbReference type="EMBL" id="ALV08729.1"/>
    </source>
</evidence>
<name>A0A0U3MJT8_9BURK</name>
<proteinExistence type="predicted"/>
<keyword evidence="2" id="KW-1185">Reference proteome</keyword>